<dbReference type="GO" id="GO:0005886">
    <property type="term" value="C:plasma membrane"/>
    <property type="evidence" value="ECO:0007669"/>
    <property type="project" value="UniProtKB-ARBA"/>
</dbReference>
<keyword evidence="4 5" id="KW-0472">Membrane</keyword>
<keyword evidence="7" id="KW-1185">Reference proteome</keyword>
<dbReference type="Proteomes" id="UP000199632">
    <property type="component" value="Unassembled WGS sequence"/>
</dbReference>
<dbReference type="CDD" id="cd16914">
    <property type="entry name" value="EcfT"/>
    <property type="match status" value="1"/>
</dbReference>
<dbReference type="EMBL" id="FNQB01000001">
    <property type="protein sequence ID" value="SDY71183.1"/>
    <property type="molecule type" value="Genomic_DNA"/>
</dbReference>
<evidence type="ECO:0000256" key="5">
    <source>
        <dbReference type="SAM" id="Phobius"/>
    </source>
</evidence>
<comment type="subcellular location">
    <subcellularLocation>
        <location evidence="1">Membrane</location>
        <topology evidence="1">Multi-pass membrane protein</topology>
    </subcellularLocation>
</comment>
<dbReference type="RefSeq" id="WP_204082794.1">
    <property type="nucleotide sequence ID" value="NZ_BOND01000017.1"/>
</dbReference>
<evidence type="ECO:0000256" key="4">
    <source>
        <dbReference type="ARBA" id="ARBA00023136"/>
    </source>
</evidence>
<feature type="transmembrane region" description="Helical" evidence="5">
    <location>
        <begin position="71"/>
        <end position="103"/>
    </location>
</feature>
<keyword evidence="2 5" id="KW-0812">Transmembrane</keyword>
<evidence type="ECO:0000256" key="3">
    <source>
        <dbReference type="ARBA" id="ARBA00022989"/>
    </source>
</evidence>
<organism evidence="6 7">
    <name type="scientific">Asanoa ishikariensis</name>
    <dbReference type="NCBI Taxonomy" id="137265"/>
    <lineage>
        <taxon>Bacteria</taxon>
        <taxon>Bacillati</taxon>
        <taxon>Actinomycetota</taxon>
        <taxon>Actinomycetes</taxon>
        <taxon>Micromonosporales</taxon>
        <taxon>Micromonosporaceae</taxon>
        <taxon>Asanoa</taxon>
    </lineage>
</organism>
<proteinExistence type="predicted"/>
<dbReference type="AlphaFoldDB" id="A0A1H3M3L2"/>
<feature type="transmembrane region" description="Helical" evidence="5">
    <location>
        <begin position="136"/>
        <end position="154"/>
    </location>
</feature>
<evidence type="ECO:0000256" key="2">
    <source>
        <dbReference type="ARBA" id="ARBA00022692"/>
    </source>
</evidence>
<evidence type="ECO:0000313" key="6">
    <source>
        <dbReference type="EMBL" id="SDY71183.1"/>
    </source>
</evidence>
<dbReference type="Pfam" id="PF02361">
    <property type="entry name" value="CbiQ"/>
    <property type="match status" value="1"/>
</dbReference>
<sequence>MISLYRPGDSLLHRLPAGPKLLVVMALALGVSLAPASPWTLTGTALAVAACYVLAGLGAIEIARQAYKLRWLVLVMVLSQVFFLPPLTMAANVVRVVVVILLANLVTLTTRTEQLVDAIERALTPLRRLGVNPSRVALMLSMTITTIPVIAGFASQIREAQRARGVPVAPLAFVVPLLIMALKHSDDLADALNARGID</sequence>
<feature type="transmembrane region" description="Helical" evidence="5">
    <location>
        <begin position="45"/>
        <end position="64"/>
    </location>
</feature>
<evidence type="ECO:0000256" key="1">
    <source>
        <dbReference type="ARBA" id="ARBA00004141"/>
    </source>
</evidence>
<protein>
    <submittedName>
        <fullName evidence="6">Biotin transport system permease protein</fullName>
    </submittedName>
</protein>
<evidence type="ECO:0000313" key="7">
    <source>
        <dbReference type="Proteomes" id="UP000199632"/>
    </source>
</evidence>
<dbReference type="STRING" id="137265.SAMN05421684_1160"/>
<dbReference type="PANTHER" id="PTHR33514:SF13">
    <property type="entry name" value="PROTEIN ABCI12, CHLOROPLASTIC"/>
    <property type="match status" value="1"/>
</dbReference>
<keyword evidence="3 5" id="KW-1133">Transmembrane helix</keyword>
<reference evidence="7" key="1">
    <citation type="submission" date="2016-10" db="EMBL/GenBank/DDBJ databases">
        <authorList>
            <person name="Varghese N."/>
            <person name="Submissions S."/>
        </authorList>
    </citation>
    <scope>NUCLEOTIDE SEQUENCE [LARGE SCALE GENOMIC DNA]</scope>
    <source>
        <strain evidence="7">DSM 44718</strain>
    </source>
</reference>
<name>A0A1H3M3L2_9ACTN</name>
<dbReference type="InterPro" id="IPR003339">
    <property type="entry name" value="ABC/ECF_trnsptr_transmembrane"/>
</dbReference>
<feature type="transmembrane region" description="Helical" evidence="5">
    <location>
        <begin position="21"/>
        <end position="39"/>
    </location>
</feature>
<feature type="transmembrane region" description="Helical" evidence="5">
    <location>
        <begin position="166"/>
        <end position="182"/>
    </location>
</feature>
<accession>A0A1H3M3L2</accession>
<gene>
    <name evidence="6" type="ORF">SAMN05421684_1160</name>
</gene>
<dbReference type="PANTHER" id="PTHR33514">
    <property type="entry name" value="PROTEIN ABCI12, CHLOROPLASTIC"/>
    <property type="match status" value="1"/>
</dbReference>